<keyword evidence="2" id="KW-1185">Reference proteome</keyword>
<name>A0A2V4NPC1_9ACTN</name>
<evidence type="ECO:0000313" key="1">
    <source>
        <dbReference type="EMBL" id="PYC84691.1"/>
    </source>
</evidence>
<dbReference type="RefSeq" id="WP_110666935.1">
    <property type="nucleotide sequence ID" value="NZ_PYBW01000024.1"/>
</dbReference>
<comment type="caution">
    <text evidence="1">The sequence shown here is derived from an EMBL/GenBank/DDBJ whole genome shotgun (WGS) entry which is preliminary data.</text>
</comment>
<reference evidence="1 2" key="1">
    <citation type="submission" date="2018-03" db="EMBL/GenBank/DDBJ databases">
        <title>Bioinformatic expansion and discovery of thiopeptide antibiotics.</title>
        <authorList>
            <person name="Schwalen C.J."/>
            <person name="Hudson G.A."/>
            <person name="Mitchell D.A."/>
        </authorList>
    </citation>
    <scope>NUCLEOTIDE SEQUENCE [LARGE SCALE GENOMIC DNA]</scope>
    <source>
        <strain evidence="1 2">ATCC 21389</strain>
    </source>
</reference>
<accession>A0A2V4NPC1</accession>
<dbReference type="Proteomes" id="UP000248039">
    <property type="component" value="Unassembled WGS sequence"/>
</dbReference>
<dbReference type="AlphaFoldDB" id="A0A2V4NPC1"/>
<evidence type="ECO:0000313" key="2">
    <source>
        <dbReference type="Proteomes" id="UP000248039"/>
    </source>
</evidence>
<gene>
    <name evidence="1" type="ORF">C7C46_07190</name>
</gene>
<protein>
    <submittedName>
        <fullName evidence="1">Uncharacterized protein</fullName>
    </submittedName>
</protein>
<proteinExistence type="predicted"/>
<dbReference type="EMBL" id="PYBW01000024">
    <property type="protein sequence ID" value="PYC84691.1"/>
    <property type="molecule type" value="Genomic_DNA"/>
</dbReference>
<sequence>MGALTERAFAEGVLFPVRLAAKDVALATASARLPVGEAVHAALTARPDLADLDLAALITRTGD</sequence>
<organism evidence="1 2">
    <name type="scientific">Streptomyces tateyamensis</name>
    <dbReference type="NCBI Taxonomy" id="565073"/>
    <lineage>
        <taxon>Bacteria</taxon>
        <taxon>Bacillati</taxon>
        <taxon>Actinomycetota</taxon>
        <taxon>Actinomycetes</taxon>
        <taxon>Kitasatosporales</taxon>
        <taxon>Streptomycetaceae</taxon>
        <taxon>Streptomyces</taxon>
    </lineage>
</organism>